<dbReference type="PROSITE" id="PS50118">
    <property type="entry name" value="HMG_BOX_2"/>
    <property type="match status" value="1"/>
</dbReference>
<evidence type="ECO:0000313" key="5">
    <source>
        <dbReference type="Proteomes" id="UP001210925"/>
    </source>
</evidence>
<organism evidence="3 5">
    <name type="scientific">Boothiomyces macroporosus</name>
    <dbReference type="NCBI Taxonomy" id="261099"/>
    <lineage>
        <taxon>Eukaryota</taxon>
        <taxon>Fungi</taxon>
        <taxon>Fungi incertae sedis</taxon>
        <taxon>Chytridiomycota</taxon>
        <taxon>Chytridiomycota incertae sedis</taxon>
        <taxon>Chytridiomycetes</taxon>
        <taxon>Rhizophydiales</taxon>
        <taxon>Terramycetaceae</taxon>
        <taxon>Boothiomyces</taxon>
    </lineage>
</organism>
<evidence type="ECO:0000313" key="3">
    <source>
        <dbReference type="EMBL" id="KAJ3259404.1"/>
    </source>
</evidence>
<dbReference type="InterPro" id="IPR036910">
    <property type="entry name" value="HMG_box_dom_sf"/>
</dbReference>
<feature type="DNA-binding region" description="HMG box" evidence="1">
    <location>
        <begin position="6"/>
        <end position="74"/>
    </location>
</feature>
<dbReference type="SMART" id="SM00398">
    <property type="entry name" value="HMG"/>
    <property type="match status" value="1"/>
</dbReference>
<dbReference type="GO" id="GO:0005634">
    <property type="term" value="C:nucleus"/>
    <property type="evidence" value="ECO:0007669"/>
    <property type="project" value="UniProtKB-UniRule"/>
</dbReference>
<protein>
    <recommendedName>
        <fullName evidence="2">HMG box domain-containing protein</fullName>
    </recommendedName>
</protein>
<gene>
    <name evidence="3" type="ORF">HK103_002307</name>
    <name evidence="4" type="ORF">HK103_002330</name>
</gene>
<keyword evidence="5" id="KW-1185">Reference proteome</keyword>
<accession>A0AAD5Y9H9</accession>
<dbReference type="AlphaFoldDB" id="A0AAD5Y9H9"/>
<name>A0AAD5Y9H9_9FUNG</name>
<dbReference type="EMBL" id="JADGKB010000018">
    <property type="protein sequence ID" value="KAJ3259427.1"/>
    <property type="molecule type" value="Genomic_DNA"/>
</dbReference>
<dbReference type="Gene3D" id="1.10.30.10">
    <property type="entry name" value="High mobility group box domain"/>
    <property type="match status" value="1"/>
</dbReference>
<keyword evidence="1" id="KW-0238">DNA-binding</keyword>
<reference evidence="3" key="1">
    <citation type="submission" date="2020-05" db="EMBL/GenBank/DDBJ databases">
        <title>Phylogenomic resolution of chytrid fungi.</title>
        <authorList>
            <person name="Stajich J.E."/>
            <person name="Amses K."/>
            <person name="Simmons R."/>
            <person name="Seto K."/>
            <person name="Myers J."/>
            <person name="Bonds A."/>
            <person name="Quandt C.A."/>
            <person name="Barry K."/>
            <person name="Liu P."/>
            <person name="Grigoriev I."/>
            <person name="Longcore J.E."/>
            <person name="James T.Y."/>
        </authorList>
    </citation>
    <scope>NUCLEOTIDE SEQUENCE</scope>
    <source>
        <strain evidence="3">PLAUS21</strain>
    </source>
</reference>
<proteinExistence type="predicted"/>
<dbReference type="Proteomes" id="UP001210925">
    <property type="component" value="Unassembled WGS sequence"/>
</dbReference>
<dbReference type="InterPro" id="IPR009071">
    <property type="entry name" value="HMG_box_dom"/>
</dbReference>
<dbReference type="SUPFAM" id="SSF47095">
    <property type="entry name" value="HMG-box"/>
    <property type="match status" value="1"/>
</dbReference>
<evidence type="ECO:0000313" key="4">
    <source>
        <dbReference type="EMBL" id="KAJ3259427.1"/>
    </source>
</evidence>
<dbReference type="EMBL" id="JADGKB010000018">
    <property type="protein sequence ID" value="KAJ3259404.1"/>
    <property type="molecule type" value="Genomic_DNA"/>
</dbReference>
<dbReference type="GO" id="GO:0003677">
    <property type="term" value="F:DNA binding"/>
    <property type="evidence" value="ECO:0007669"/>
    <property type="project" value="UniProtKB-UniRule"/>
</dbReference>
<evidence type="ECO:0000256" key="1">
    <source>
        <dbReference type="PROSITE-ProRule" id="PRU00267"/>
    </source>
</evidence>
<feature type="domain" description="HMG box" evidence="2">
    <location>
        <begin position="6"/>
        <end position="74"/>
    </location>
</feature>
<keyword evidence="1" id="KW-0539">Nucleus</keyword>
<evidence type="ECO:0000259" key="2">
    <source>
        <dbReference type="PROSITE" id="PS50118"/>
    </source>
</evidence>
<comment type="caution">
    <text evidence="3">The sequence shown here is derived from an EMBL/GenBank/DDBJ whole genome shotgun (WGS) entry which is preliminary data.</text>
</comment>
<dbReference type="Pfam" id="PF00505">
    <property type="entry name" value="HMG_box"/>
    <property type="match status" value="1"/>
</dbReference>
<sequence>MPKVTLKKPLNSFFLYRKSKKQEIIRNYHITKSHEISKKAAELWQLESREVKDYYAKLSLEEHNKFKEMNPDFDWQPWKKKRNDTKKDEIKSSLPPLIDPVNLNSYYPSPVESAIYFPLVKELDITELFTQEFNHSQANQVEPFNFEEFLDFSIC</sequence>